<dbReference type="OrthoDB" id="181606at2"/>
<dbReference type="HOGENOM" id="CLU_087275_0_0_5"/>
<protein>
    <submittedName>
        <fullName evidence="1">Response regulator receiver protein</fullName>
    </submittedName>
</protein>
<dbReference type="STRING" id="156889.Mmc1_1455"/>
<proteinExistence type="predicted"/>
<dbReference type="Gene3D" id="3.90.550.10">
    <property type="entry name" value="Spore Coat Polysaccharide Biosynthesis Protein SpsA, Chain A"/>
    <property type="match status" value="1"/>
</dbReference>
<dbReference type="SUPFAM" id="SSF53448">
    <property type="entry name" value="Nucleotide-diphospho-sugar transferases"/>
    <property type="match status" value="1"/>
</dbReference>
<reference evidence="1 2" key="2">
    <citation type="journal article" date="2012" name="Int. J. Syst. Evol. Microbiol.">
        <title>Magnetococcus marinus gen. nov., sp. nov., a marine, magnetotactic bacterium that represents a novel lineage (Magnetococcaceae fam. nov.; Magnetococcales ord. nov.) at the base of the Alphaproteobacteria.</title>
        <authorList>
            <person name="Bazylinski D.A."/>
            <person name="Williams T.J."/>
            <person name="Lefevre C.T."/>
            <person name="Berg R.J."/>
            <person name="Zhang C.L."/>
            <person name="Bowser S.S."/>
            <person name="Dean A.J."/>
            <person name="Beveridge T.J."/>
        </authorList>
    </citation>
    <scope>NUCLEOTIDE SEQUENCE [LARGE SCALE GENOMIC DNA]</scope>
    <source>
        <strain evidence="2">ATCC BAA-1437 / JCM 17883 / MC-1</strain>
    </source>
</reference>
<dbReference type="KEGG" id="mgm:Mmc1_1455"/>
<organism evidence="1 2">
    <name type="scientific">Magnetococcus marinus (strain ATCC BAA-1437 / JCM 17883 / MC-1)</name>
    <dbReference type="NCBI Taxonomy" id="156889"/>
    <lineage>
        <taxon>Bacteria</taxon>
        <taxon>Pseudomonadati</taxon>
        <taxon>Pseudomonadota</taxon>
        <taxon>Magnetococcia</taxon>
        <taxon>Magnetococcales</taxon>
        <taxon>Magnetococcaceae</taxon>
        <taxon>Magnetococcus</taxon>
    </lineage>
</organism>
<keyword evidence="2" id="KW-1185">Reference proteome</keyword>
<dbReference type="RefSeq" id="WP_011713117.1">
    <property type="nucleotide sequence ID" value="NC_008576.1"/>
</dbReference>
<name>A0L7M1_MAGMM</name>
<dbReference type="InterPro" id="IPR029044">
    <property type="entry name" value="Nucleotide-diphossugar_trans"/>
</dbReference>
<evidence type="ECO:0000313" key="2">
    <source>
        <dbReference type="Proteomes" id="UP000002586"/>
    </source>
</evidence>
<dbReference type="EMBL" id="CP000471">
    <property type="protein sequence ID" value="ABK43964.1"/>
    <property type="molecule type" value="Genomic_DNA"/>
</dbReference>
<dbReference type="Proteomes" id="UP000002586">
    <property type="component" value="Chromosome"/>
</dbReference>
<reference evidence="2" key="1">
    <citation type="journal article" date="2009" name="Appl. Environ. Microbiol.">
        <title>Complete genome sequence of the chemolithoautotrophic marine magnetotactic coccus strain MC-1.</title>
        <authorList>
            <person name="Schubbe S."/>
            <person name="Williams T.J."/>
            <person name="Xie G."/>
            <person name="Kiss H.E."/>
            <person name="Brettin T.S."/>
            <person name="Martinez D."/>
            <person name="Ross C.A."/>
            <person name="Schuler D."/>
            <person name="Cox B.L."/>
            <person name="Nealson K.H."/>
            <person name="Bazylinski D.A."/>
        </authorList>
    </citation>
    <scope>NUCLEOTIDE SEQUENCE [LARGE SCALE GENOMIC DNA]</scope>
    <source>
        <strain evidence="2">ATCC BAA-1437 / JCM 17883 / MC-1</strain>
    </source>
</reference>
<evidence type="ECO:0000313" key="1">
    <source>
        <dbReference type="EMBL" id="ABK43964.1"/>
    </source>
</evidence>
<gene>
    <name evidence="1" type="ordered locus">Mmc1_1455</name>
</gene>
<accession>A0L7M1</accession>
<dbReference type="AlphaFoldDB" id="A0L7M1"/>
<sequence>MTSQTNLANQTRGVLFCAYGKHYMGEVLFAAQRIRMLYPELPIVFITDHQQPGFRDFPLAAMFDDVIHMPYESLESTCYGKDPACVYNISGYLFKIRGVNRSPFDRTLFMDTDTYVVDPCLDSLFGVLDKVDLAIAHQVLHFVNVSAVAPVMEMNTGMIVYSRGAVPIMEDWEQGFRELKYGLYGSVDQTYFQLSYAKYLGKIHTLILSPEYNVRPETTVVNPIRILHDRSYHERLPVQHYPHFINTVYALLSRGAATASFKEMGMDALNRYNAYLAQQAQQG</sequence>